<dbReference type="GO" id="GO:0005886">
    <property type="term" value="C:plasma membrane"/>
    <property type="evidence" value="ECO:0000318"/>
    <property type="project" value="GO_Central"/>
</dbReference>
<feature type="domain" description="Cation efflux protein transmembrane" evidence="8">
    <location>
        <begin position="87"/>
        <end position="261"/>
    </location>
</feature>
<feature type="region of interest" description="Disordered" evidence="6">
    <location>
        <begin position="1"/>
        <end position="36"/>
    </location>
</feature>
<accession>Q89KH8</accession>
<dbReference type="InterPro" id="IPR058533">
    <property type="entry name" value="Cation_efflux_TM"/>
</dbReference>
<evidence type="ECO:0000256" key="2">
    <source>
        <dbReference type="ARBA" id="ARBA00022692"/>
    </source>
</evidence>
<evidence type="ECO:0000313" key="9">
    <source>
        <dbReference type="EMBL" id="BAC50192.1"/>
    </source>
</evidence>
<dbReference type="KEGG" id="bja:bll4927"/>
<keyword evidence="3" id="KW-0813">Transport</keyword>
<dbReference type="GO" id="GO:0071577">
    <property type="term" value="P:zinc ion transmembrane transport"/>
    <property type="evidence" value="ECO:0000318"/>
    <property type="project" value="GO_Central"/>
</dbReference>
<dbReference type="Gene3D" id="1.20.1510.10">
    <property type="entry name" value="Cation efflux protein transmembrane domain"/>
    <property type="match status" value="1"/>
</dbReference>
<feature type="transmembrane region" description="Helical" evidence="7">
    <location>
        <begin position="177"/>
        <end position="197"/>
    </location>
</feature>
<evidence type="ECO:0000256" key="5">
    <source>
        <dbReference type="ARBA" id="ARBA00023136"/>
    </source>
</evidence>
<dbReference type="SUPFAM" id="SSF161111">
    <property type="entry name" value="Cation efflux protein transmembrane domain-like"/>
    <property type="match status" value="1"/>
</dbReference>
<keyword evidence="5 7" id="KW-0472">Membrane</keyword>
<dbReference type="HOGENOM" id="CLU_013430_8_0_5"/>
<feature type="transmembrane region" description="Helical" evidence="7">
    <location>
        <begin position="217"/>
        <end position="234"/>
    </location>
</feature>
<dbReference type="OrthoDB" id="9799649at2"/>
<dbReference type="InterPro" id="IPR050681">
    <property type="entry name" value="CDF/SLC30A"/>
</dbReference>
<evidence type="ECO:0000256" key="4">
    <source>
        <dbReference type="ARBA" id="ARBA00022989"/>
    </source>
</evidence>
<sequence>MTSFVGTRGRGNCGTAPGRSPSLQAHGKMGRRREPGVPEESCCSHDACCEKAAKPRVEEVATSGCADCCSAGVPVFDGLDPRYKRILWTVIAINAAMFVSEMVAGHLAGSQALKADALDFLADTVTYGLSLSVIGASLKTRATAALFKGVSLSAMAAWVFGSTVYQTLILGLPRAELMGAMSLAALAANLTSVLLLARYKDGDANVRSVWLCSRNDAVGNVIVMIAAVGVFGTGTAWPDLAVAAVMAGIFLTSSLQILRQAWAEYRGGQAAATA</sequence>
<feature type="transmembrane region" description="Helical" evidence="7">
    <location>
        <begin position="120"/>
        <end position="138"/>
    </location>
</feature>
<dbReference type="STRING" id="224911.AAV28_21980"/>
<keyword evidence="3" id="KW-0862">Zinc</keyword>
<dbReference type="Pfam" id="PF01545">
    <property type="entry name" value="Cation_efflux"/>
    <property type="match status" value="1"/>
</dbReference>
<keyword evidence="10" id="KW-1185">Reference proteome</keyword>
<dbReference type="InterPro" id="IPR027469">
    <property type="entry name" value="Cation_efflux_TMD_sf"/>
</dbReference>
<evidence type="ECO:0000313" key="10">
    <source>
        <dbReference type="Proteomes" id="UP000002526"/>
    </source>
</evidence>
<proteinExistence type="predicted"/>
<dbReference type="PANTHER" id="PTHR11562:SF17">
    <property type="entry name" value="RE54080P-RELATED"/>
    <property type="match status" value="1"/>
</dbReference>
<comment type="subcellular location">
    <subcellularLocation>
        <location evidence="1">Membrane</location>
        <topology evidence="1">Multi-pass membrane protein</topology>
    </subcellularLocation>
</comment>
<evidence type="ECO:0000256" key="7">
    <source>
        <dbReference type="SAM" id="Phobius"/>
    </source>
</evidence>
<dbReference type="eggNOG" id="COG1230">
    <property type="taxonomic scope" value="Bacteria"/>
</dbReference>
<keyword evidence="4 7" id="KW-1133">Transmembrane helix</keyword>
<dbReference type="EnsemblBacteria" id="BAC50192">
    <property type="protein sequence ID" value="BAC50192"/>
    <property type="gene ID" value="BAC50192"/>
</dbReference>
<name>Q89KH8_BRADU</name>
<dbReference type="PANTHER" id="PTHR11562">
    <property type="entry name" value="CATION EFFLUX PROTEIN/ ZINC TRANSPORTER"/>
    <property type="match status" value="1"/>
</dbReference>
<keyword evidence="2 7" id="KW-0812">Transmembrane</keyword>
<evidence type="ECO:0000259" key="8">
    <source>
        <dbReference type="Pfam" id="PF01545"/>
    </source>
</evidence>
<feature type="transmembrane region" description="Helical" evidence="7">
    <location>
        <begin position="86"/>
        <end position="108"/>
    </location>
</feature>
<protein>
    <submittedName>
        <fullName evidence="9">Bll4927 protein</fullName>
    </submittedName>
</protein>
<gene>
    <name evidence="9" type="ordered locus">bll4927</name>
</gene>
<reference evidence="10" key="1">
    <citation type="journal article" date="2002" name="DNA Res.">
        <title>Complete genomic sequence of nitrogen-fixing symbiotic bacterium Bradyrhizobium japonicum USDA110.</title>
        <authorList>
            <person name="Kaneko T."/>
            <person name="Nakamura Y."/>
            <person name="Sato S."/>
            <person name="Minamisawa K."/>
            <person name="Uchiumi T."/>
            <person name="Sasamoto S."/>
            <person name="Watanabe A."/>
            <person name="Idesawa K."/>
            <person name="Iriguchi M."/>
            <person name="Kawashima K."/>
            <person name="Kohara M."/>
            <person name="Matsumoto M."/>
            <person name="Shimpo S."/>
            <person name="Tsuruoka H."/>
            <person name="Wada T."/>
            <person name="Yamada M."/>
            <person name="Tabata S."/>
        </authorList>
    </citation>
    <scope>NUCLEOTIDE SEQUENCE [LARGE SCALE GENOMIC DNA]</scope>
    <source>
        <strain evidence="10">JCM 10833 / BCRC 13528 / IAM 13628 / NBRC 14792 / USDA 110</strain>
    </source>
</reference>
<dbReference type="GO" id="GO:0005385">
    <property type="term" value="F:zinc ion transmembrane transporter activity"/>
    <property type="evidence" value="ECO:0000318"/>
    <property type="project" value="GO_Central"/>
</dbReference>
<dbReference type="InParanoid" id="Q89KH8"/>
<evidence type="ECO:0000256" key="6">
    <source>
        <dbReference type="SAM" id="MobiDB-lite"/>
    </source>
</evidence>
<evidence type="ECO:0000256" key="1">
    <source>
        <dbReference type="ARBA" id="ARBA00004141"/>
    </source>
</evidence>
<keyword evidence="3" id="KW-0406">Ion transport</keyword>
<dbReference type="Proteomes" id="UP000002526">
    <property type="component" value="Chromosome"/>
</dbReference>
<keyword evidence="3" id="KW-0864">Zinc transport</keyword>
<dbReference type="EMBL" id="BA000040">
    <property type="protein sequence ID" value="BAC50192.1"/>
    <property type="molecule type" value="Genomic_DNA"/>
</dbReference>
<dbReference type="AlphaFoldDB" id="Q89KH8"/>
<organism evidence="9 10">
    <name type="scientific">Bradyrhizobium diazoefficiens (strain JCM 10833 / BCRC 13528 / IAM 13628 / NBRC 14792 / USDA 110)</name>
    <dbReference type="NCBI Taxonomy" id="224911"/>
    <lineage>
        <taxon>Bacteria</taxon>
        <taxon>Pseudomonadati</taxon>
        <taxon>Pseudomonadota</taxon>
        <taxon>Alphaproteobacteria</taxon>
        <taxon>Hyphomicrobiales</taxon>
        <taxon>Nitrobacteraceae</taxon>
        <taxon>Bradyrhizobium</taxon>
    </lineage>
</organism>
<evidence type="ECO:0000256" key="3">
    <source>
        <dbReference type="ARBA" id="ARBA00022906"/>
    </source>
</evidence>
<feature type="transmembrane region" description="Helical" evidence="7">
    <location>
        <begin position="145"/>
        <end position="165"/>
    </location>
</feature>
<feature type="transmembrane region" description="Helical" evidence="7">
    <location>
        <begin position="240"/>
        <end position="258"/>
    </location>
</feature>
<dbReference type="PATRIC" id="fig|224911.5.peg.5013"/>